<dbReference type="EMBL" id="UAVS01000001">
    <property type="protein sequence ID" value="SQA93041.1"/>
    <property type="molecule type" value="Genomic_DNA"/>
</dbReference>
<sequence>MIHQLKKLPFWTISLLLFTLIVVSFLTYSDMGKIEEKGSFNGLLLVGGVLTAIEVWIHRQHLFEGMRPFHIFITLVATAIVLFYPYKFKVTFGLSIALLLLCLGYGLYRHTFYKPHPIMVTLFGFCALKLLSTLWAADPVQAFDHIDYYAFFICFPLVSCCYQVDKADLKSFIYISFFAFLHLLVLTLIIYLFLADSLHKPYSAFLSFNKDYLGAFGSQGFYHYIRTIFWSYAPHPSKIAWVFMTVWAMGAWLWKEEKGKIINIWQLGLYSVLLLTVSLILQARIAILGIFILLSLFVWVTLMKQVKSVKLIAIFTVIAFIIGSLMTKLVISNTTFFNDKGRAKINEATLSHCQEHPFIGGGAGYETQLIHSSNINLNSLHNEFLSALSDQGFLGLAILLLFHVLVIYYGLKNRYFLGIYILLAFIIFNATEGVMGLPICIPFFLYCLLPKKLEN</sequence>
<protein>
    <submittedName>
        <fullName evidence="7">Lipid A core - O-antigen ligase and related enzymes</fullName>
    </submittedName>
</protein>
<dbReference type="RefSeq" id="WP_111972064.1">
    <property type="nucleotide sequence ID" value="NZ_UAVS01000001.1"/>
</dbReference>
<evidence type="ECO:0000256" key="3">
    <source>
        <dbReference type="ARBA" id="ARBA00022989"/>
    </source>
</evidence>
<feature type="transmembrane region" description="Helical" evidence="5">
    <location>
        <begin position="9"/>
        <end position="28"/>
    </location>
</feature>
<dbReference type="PANTHER" id="PTHR37422:SF13">
    <property type="entry name" value="LIPOPOLYSACCHARIDE BIOSYNTHESIS PROTEIN PA4999-RELATED"/>
    <property type="match status" value="1"/>
</dbReference>
<dbReference type="AlphaFoldDB" id="A0A2X2STX0"/>
<evidence type="ECO:0000313" key="8">
    <source>
        <dbReference type="Proteomes" id="UP000250169"/>
    </source>
</evidence>
<dbReference type="InterPro" id="IPR051533">
    <property type="entry name" value="WaaL-like"/>
</dbReference>
<feature type="transmembrane region" description="Helical" evidence="5">
    <location>
        <begin position="417"/>
        <end position="449"/>
    </location>
</feature>
<feature type="transmembrane region" description="Helical" evidence="5">
    <location>
        <begin position="69"/>
        <end position="86"/>
    </location>
</feature>
<evidence type="ECO:0000313" key="7">
    <source>
        <dbReference type="EMBL" id="SQA93041.1"/>
    </source>
</evidence>
<feature type="transmembrane region" description="Helical" evidence="5">
    <location>
        <begin position="92"/>
        <end position="108"/>
    </location>
</feature>
<evidence type="ECO:0000259" key="6">
    <source>
        <dbReference type="Pfam" id="PF04932"/>
    </source>
</evidence>
<evidence type="ECO:0000256" key="1">
    <source>
        <dbReference type="ARBA" id="ARBA00004141"/>
    </source>
</evidence>
<feature type="transmembrane region" description="Helical" evidence="5">
    <location>
        <begin position="393"/>
        <end position="411"/>
    </location>
</feature>
<feature type="transmembrane region" description="Helical" evidence="5">
    <location>
        <begin position="312"/>
        <end position="331"/>
    </location>
</feature>
<accession>A0A2X2STX0</accession>
<keyword evidence="7" id="KW-0436">Ligase</keyword>
<name>A0A2X2STX0_CAPOC</name>
<organism evidence="7 8">
    <name type="scientific">Capnocytophaga ochracea</name>
    <dbReference type="NCBI Taxonomy" id="1018"/>
    <lineage>
        <taxon>Bacteria</taxon>
        <taxon>Pseudomonadati</taxon>
        <taxon>Bacteroidota</taxon>
        <taxon>Flavobacteriia</taxon>
        <taxon>Flavobacteriales</taxon>
        <taxon>Flavobacteriaceae</taxon>
        <taxon>Capnocytophaga</taxon>
    </lineage>
</organism>
<dbReference type="GO" id="GO:0016020">
    <property type="term" value="C:membrane"/>
    <property type="evidence" value="ECO:0007669"/>
    <property type="project" value="UniProtKB-SubCell"/>
</dbReference>
<feature type="transmembrane region" description="Helical" evidence="5">
    <location>
        <begin position="40"/>
        <end position="57"/>
    </location>
</feature>
<gene>
    <name evidence="7" type="ORF">NCTC11545_00404</name>
</gene>
<dbReference type="Proteomes" id="UP000250169">
    <property type="component" value="Unassembled WGS sequence"/>
</dbReference>
<keyword evidence="4 5" id="KW-0472">Membrane</keyword>
<feature type="transmembrane region" description="Helical" evidence="5">
    <location>
        <begin position="148"/>
        <end position="165"/>
    </location>
</feature>
<feature type="transmembrane region" description="Helical" evidence="5">
    <location>
        <begin position="120"/>
        <end position="136"/>
    </location>
</feature>
<reference evidence="7 8" key="1">
    <citation type="submission" date="2018-06" db="EMBL/GenBank/DDBJ databases">
        <authorList>
            <consortium name="Pathogen Informatics"/>
            <person name="Doyle S."/>
        </authorList>
    </citation>
    <scope>NUCLEOTIDE SEQUENCE [LARGE SCALE GENOMIC DNA]</scope>
    <source>
        <strain evidence="7 8">NCTC11545</strain>
    </source>
</reference>
<feature type="domain" description="O-antigen ligase-related" evidence="6">
    <location>
        <begin position="270"/>
        <end position="400"/>
    </location>
</feature>
<feature type="transmembrane region" description="Helical" evidence="5">
    <location>
        <begin position="172"/>
        <end position="194"/>
    </location>
</feature>
<evidence type="ECO:0000256" key="2">
    <source>
        <dbReference type="ARBA" id="ARBA00022692"/>
    </source>
</evidence>
<proteinExistence type="predicted"/>
<comment type="subcellular location">
    <subcellularLocation>
        <location evidence="1">Membrane</location>
        <topology evidence="1">Multi-pass membrane protein</topology>
    </subcellularLocation>
</comment>
<keyword evidence="3 5" id="KW-1133">Transmembrane helix</keyword>
<keyword evidence="2 5" id="KW-0812">Transmembrane</keyword>
<dbReference type="InterPro" id="IPR007016">
    <property type="entry name" value="O-antigen_ligase-rel_domated"/>
</dbReference>
<evidence type="ECO:0000256" key="4">
    <source>
        <dbReference type="ARBA" id="ARBA00023136"/>
    </source>
</evidence>
<evidence type="ECO:0000256" key="5">
    <source>
        <dbReference type="SAM" id="Phobius"/>
    </source>
</evidence>
<feature type="transmembrane region" description="Helical" evidence="5">
    <location>
        <begin position="239"/>
        <end position="255"/>
    </location>
</feature>
<dbReference type="GO" id="GO:0016874">
    <property type="term" value="F:ligase activity"/>
    <property type="evidence" value="ECO:0007669"/>
    <property type="project" value="UniProtKB-KW"/>
</dbReference>
<feature type="transmembrane region" description="Helical" evidence="5">
    <location>
        <begin position="267"/>
        <end position="300"/>
    </location>
</feature>
<dbReference type="Pfam" id="PF04932">
    <property type="entry name" value="Wzy_C"/>
    <property type="match status" value="1"/>
</dbReference>
<dbReference type="PANTHER" id="PTHR37422">
    <property type="entry name" value="TEICHURONIC ACID BIOSYNTHESIS PROTEIN TUAE"/>
    <property type="match status" value="1"/>
</dbReference>